<dbReference type="RefSeq" id="XP_042188196.1">
    <property type="nucleotide sequence ID" value="XM_042332262.1"/>
</dbReference>
<dbReference type="Ensembl" id="ENSCMIT00000033597.1">
    <property type="protein sequence ID" value="ENSCMIP00000033092.1"/>
    <property type="gene ID" value="ENSCMIG00000014142.1"/>
</dbReference>
<evidence type="ECO:0000313" key="4">
    <source>
        <dbReference type="Ensembl" id="ENSCMIP00000033092.1"/>
    </source>
</evidence>
<dbReference type="InterPro" id="IPR028031">
    <property type="entry name" value="DUF4460"/>
</dbReference>
<dbReference type="InterPro" id="IPR027986">
    <property type="entry name" value="TCAIM"/>
</dbReference>
<dbReference type="PANTHER" id="PTHR31596">
    <property type="entry name" value="T-CELL ACTIVATION INHIBITOR, MITOCHONDRIAL"/>
    <property type="match status" value="1"/>
</dbReference>
<proteinExistence type="evidence at transcript level"/>
<dbReference type="GeneID" id="103183374"/>
<accession>V9K8R1</accession>
<protein>
    <submittedName>
        <fullName evidence="4">T cell activation inhibitor, mitochondrial</fullName>
    </submittedName>
</protein>
<evidence type="ECO:0000313" key="5">
    <source>
        <dbReference type="Proteomes" id="UP000314986"/>
    </source>
</evidence>
<dbReference type="OMA" id="KLHISHY"/>
<reference evidence="3 5" key="3">
    <citation type="journal article" date="2014" name="Nature">
        <title>Elephant shark genome provides unique insights into gnathostome evolution.</title>
        <authorList>
            <consortium name="International Elephant Shark Genome Sequencing Consortium"/>
            <person name="Venkatesh B."/>
            <person name="Lee A.P."/>
            <person name="Ravi V."/>
            <person name="Maurya A.K."/>
            <person name="Lian M.M."/>
            <person name="Swann J.B."/>
            <person name="Ohta Y."/>
            <person name="Flajnik M.F."/>
            <person name="Sutoh Y."/>
            <person name="Kasahara M."/>
            <person name="Hoon S."/>
            <person name="Gangu V."/>
            <person name="Roy S.W."/>
            <person name="Irimia M."/>
            <person name="Korzh V."/>
            <person name="Kondrychyn I."/>
            <person name="Lim Z.W."/>
            <person name="Tay B.H."/>
            <person name="Tohari S."/>
            <person name="Kong K.W."/>
            <person name="Ho S."/>
            <person name="Lorente-Galdos B."/>
            <person name="Quilez J."/>
            <person name="Marques-Bonet T."/>
            <person name="Raney B.J."/>
            <person name="Ingham P.W."/>
            <person name="Tay A."/>
            <person name="Hillier L.W."/>
            <person name="Minx P."/>
            <person name="Boehm T."/>
            <person name="Wilson R.K."/>
            <person name="Brenner S."/>
            <person name="Warren W.C."/>
        </authorList>
    </citation>
    <scope>NUCLEOTIDE SEQUENCE</scope>
    <source>
        <tissue evidence="3">Testis</tissue>
    </source>
</reference>
<reference evidence="4" key="4">
    <citation type="submission" date="2025-05" db="UniProtKB">
        <authorList>
            <consortium name="Ensembl"/>
        </authorList>
    </citation>
    <scope>IDENTIFICATION</scope>
</reference>
<feature type="domain" description="DUF4461" evidence="2">
    <location>
        <begin position="192"/>
        <end position="492"/>
    </location>
</feature>
<reference evidence="5" key="1">
    <citation type="journal article" date="2006" name="Science">
        <title>Ancient noncoding elements conserved in the human genome.</title>
        <authorList>
            <person name="Venkatesh B."/>
            <person name="Kirkness E.F."/>
            <person name="Loh Y.H."/>
            <person name="Halpern A.L."/>
            <person name="Lee A.P."/>
            <person name="Johnson J."/>
            <person name="Dandona N."/>
            <person name="Viswanathan L.D."/>
            <person name="Tay A."/>
            <person name="Venter J.C."/>
            <person name="Strausberg R.L."/>
            <person name="Brenner S."/>
        </authorList>
    </citation>
    <scope>NUCLEOTIDE SEQUENCE [LARGE SCALE GENOMIC DNA]</scope>
</reference>
<dbReference type="GeneTree" id="ENSGT00390000012832"/>
<evidence type="ECO:0000259" key="2">
    <source>
        <dbReference type="Pfam" id="PF14688"/>
    </source>
</evidence>
<evidence type="ECO:0000313" key="3">
    <source>
        <dbReference type="EMBL" id="AFO94001.1"/>
    </source>
</evidence>
<dbReference type="OrthoDB" id="4238at2759"/>
<keyword evidence="5" id="KW-1185">Reference proteome</keyword>
<gene>
    <name evidence="4" type="primary">tcaim</name>
</gene>
<dbReference type="Pfam" id="PF14688">
    <property type="entry name" value="DUF4461"/>
    <property type="match status" value="1"/>
</dbReference>
<dbReference type="AlphaFoldDB" id="V9K8R1"/>
<dbReference type="RefSeq" id="XP_042188192.1">
    <property type="nucleotide sequence ID" value="XM_042332258.1"/>
</dbReference>
<dbReference type="EMBL" id="JW861484">
    <property type="protein sequence ID" value="AFO94001.1"/>
    <property type="molecule type" value="mRNA"/>
</dbReference>
<evidence type="ECO:0000259" key="1">
    <source>
        <dbReference type="Pfam" id="PF14687"/>
    </source>
</evidence>
<name>V9K8R1_CALMI</name>
<dbReference type="GO" id="GO:0005739">
    <property type="term" value="C:mitochondrion"/>
    <property type="evidence" value="ECO:0007669"/>
    <property type="project" value="TreeGrafter"/>
</dbReference>
<dbReference type="STRING" id="7868.ENSCMIP00000033092"/>
<dbReference type="RefSeq" id="XP_042188195.1">
    <property type="nucleotide sequence ID" value="XM_042332261.1"/>
</dbReference>
<organism evidence="3">
    <name type="scientific">Callorhinchus milii</name>
    <name type="common">Ghost shark</name>
    <dbReference type="NCBI Taxonomy" id="7868"/>
    <lineage>
        <taxon>Eukaryota</taxon>
        <taxon>Metazoa</taxon>
        <taxon>Chordata</taxon>
        <taxon>Craniata</taxon>
        <taxon>Vertebrata</taxon>
        <taxon>Chondrichthyes</taxon>
        <taxon>Holocephali</taxon>
        <taxon>Chimaeriformes</taxon>
        <taxon>Callorhinchidae</taxon>
        <taxon>Callorhinchus</taxon>
    </lineage>
</organism>
<dbReference type="Pfam" id="PF14687">
    <property type="entry name" value="DUF4460"/>
    <property type="match status" value="1"/>
</dbReference>
<sequence>MLSLALRFCSESAFSYQICQMRTLSATDAVNALRPFYFAVHPDFFGQHPREREVNENSLKRLNGYLEGLQRPGYRPLKPTHLTFYMRETDSCTNLSRQCLNLSGFRTVSFTLQSKDLLSTIVNILKSCRLSTEHMQDLQTAEGLQQRRQQQQQTSAAPFCRPLHWNKTFYAFTGHKDPEEELEVARQIEPILGLWLDKNIATATKKLNDSVPLRDELDCLKSTLCQQLELLDVRWHRSWGVSHRCSQLHSLSRFAQQNSHALQNMKGCTLIFTDHTGMNAAGQVMLGTVDVHYQWTKLLERLPSYYNLHSQVSLLEERISYLLGDVQLIYDEDLQSILMLEDYYTMLKGFHQRVSVHRPLFHPRSLKGLQMILDNDCSAPKLLESGQFSIPTKCDPIVLQWFIVTHAEKARKNLKRKEELKVEEEKLIRDCTVKFGLYKLYKESGVSSEQMVKCCQRLFEEHVTELQGTHLCVSHFYSVLQDGDLCIPWDWKK</sequence>
<dbReference type="PANTHER" id="PTHR31596:SF1">
    <property type="entry name" value="T-CELL ACTIVATION INHIBITOR, MITOCHONDRIAL"/>
    <property type="match status" value="1"/>
</dbReference>
<dbReference type="Proteomes" id="UP000314986">
    <property type="component" value="Unassembled WGS sequence"/>
</dbReference>
<dbReference type="InterPro" id="IPR027989">
    <property type="entry name" value="DUF4461"/>
</dbReference>
<reference evidence="5" key="2">
    <citation type="journal article" date="2007" name="PLoS Biol.">
        <title>Survey sequencing and comparative analysis of the elephant shark (Callorhinchus milii) genome.</title>
        <authorList>
            <person name="Venkatesh B."/>
            <person name="Kirkness E.F."/>
            <person name="Loh Y.H."/>
            <person name="Halpern A.L."/>
            <person name="Lee A.P."/>
            <person name="Johnson J."/>
            <person name="Dandona N."/>
            <person name="Viswanathan L.D."/>
            <person name="Tay A."/>
            <person name="Venter J.C."/>
            <person name="Strausberg R.L."/>
            <person name="Brenner S."/>
        </authorList>
    </citation>
    <scope>NUCLEOTIDE SEQUENCE [LARGE SCALE GENOMIC DNA]</scope>
</reference>
<feature type="domain" description="DUF4460" evidence="1">
    <location>
        <begin position="20"/>
        <end position="130"/>
    </location>
</feature>
<dbReference type="RefSeq" id="XP_042188194.1">
    <property type="nucleotide sequence ID" value="XM_042332260.1"/>
</dbReference>